<dbReference type="InterPro" id="IPR029045">
    <property type="entry name" value="ClpP/crotonase-like_dom_sf"/>
</dbReference>
<evidence type="ECO:0000313" key="6">
    <source>
        <dbReference type="EMBL" id="KAJ8995226.1"/>
    </source>
</evidence>
<dbReference type="FunFam" id="3.90.226.10:FF:000048">
    <property type="entry name" value="3,2-trans-enoyl-CoA isomerase"/>
    <property type="match status" value="1"/>
</dbReference>
<keyword evidence="5 6" id="KW-0413">Isomerase</keyword>
<dbReference type="InterPro" id="IPR001753">
    <property type="entry name" value="Enoyl-CoA_hydra/iso"/>
</dbReference>
<comment type="similarity">
    <text evidence="3">Belongs to the enoyl-CoA hydratase/isomerase family.</text>
</comment>
<organism evidence="6 7">
    <name type="scientific">Exophiala dermatitidis</name>
    <name type="common">Black yeast-like fungus</name>
    <name type="synonym">Wangiella dermatitidis</name>
    <dbReference type="NCBI Taxonomy" id="5970"/>
    <lineage>
        <taxon>Eukaryota</taxon>
        <taxon>Fungi</taxon>
        <taxon>Dikarya</taxon>
        <taxon>Ascomycota</taxon>
        <taxon>Pezizomycotina</taxon>
        <taxon>Eurotiomycetes</taxon>
        <taxon>Chaetothyriomycetidae</taxon>
        <taxon>Chaetothyriales</taxon>
        <taxon>Herpotrichiellaceae</taxon>
        <taxon>Exophiala</taxon>
    </lineage>
</organism>
<dbReference type="EMBL" id="JAJGCB010000001">
    <property type="protein sequence ID" value="KAJ8995226.1"/>
    <property type="molecule type" value="Genomic_DNA"/>
</dbReference>
<dbReference type="Proteomes" id="UP001161757">
    <property type="component" value="Unassembled WGS sequence"/>
</dbReference>
<dbReference type="PANTHER" id="PTHR43684:SF1">
    <property type="entry name" value="ENOYL-COA DELTA ISOMERASE 2"/>
    <property type="match status" value="1"/>
</dbReference>
<keyword evidence="4" id="KW-0576">Peroxisome</keyword>
<sequence>MASAAADKVILTVQPPVAIIRFNNPKSLNSINGAILHRLAYLLDEVAERPDITVTVLTGTGRFFSSGGDVGLEKPGGGKPEEQESAREWLLTNFCMPWLTATRSVFRHPKVLVAALNGPVVGAPAGLVAFADFIYAMPHTYLATPFTSLALGAEGGSSFSLKERLGPAKTNEALLMGKRITCHELVQCGFLNKVFKANSESDNDAFMKQVLSEIDEWLGPHLDPAALLLTKRQLRAEDYERQDAVVVKEVMGALNAFLTGRPQAESKKFMTGQKRHKL</sequence>
<dbReference type="SUPFAM" id="SSF52096">
    <property type="entry name" value="ClpP/crotonase"/>
    <property type="match status" value="1"/>
</dbReference>
<evidence type="ECO:0000256" key="3">
    <source>
        <dbReference type="ARBA" id="ARBA00005254"/>
    </source>
</evidence>
<reference evidence="6" key="1">
    <citation type="submission" date="2023-01" db="EMBL/GenBank/DDBJ databases">
        <title>Exophiala dermititidis isolated from Cystic Fibrosis Patient.</title>
        <authorList>
            <person name="Kurbessoian T."/>
            <person name="Crocker A."/>
            <person name="Murante D."/>
            <person name="Hogan D.A."/>
            <person name="Stajich J.E."/>
        </authorList>
    </citation>
    <scope>NUCLEOTIDE SEQUENCE</scope>
    <source>
        <strain evidence="6">Ex8</strain>
    </source>
</reference>
<proteinExistence type="inferred from homology"/>
<dbReference type="InterPro" id="IPR051053">
    <property type="entry name" value="ECH/Chromodomain_protein"/>
</dbReference>
<comment type="caution">
    <text evidence="6">The sequence shown here is derived from an EMBL/GenBank/DDBJ whole genome shotgun (WGS) entry which is preliminary data.</text>
</comment>
<dbReference type="GO" id="GO:0006635">
    <property type="term" value="P:fatty acid beta-oxidation"/>
    <property type="evidence" value="ECO:0007669"/>
    <property type="project" value="TreeGrafter"/>
</dbReference>
<evidence type="ECO:0000256" key="4">
    <source>
        <dbReference type="ARBA" id="ARBA00023140"/>
    </source>
</evidence>
<dbReference type="Pfam" id="PF00378">
    <property type="entry name" value="ECH_1"/>
    <property type="match status" value="1"/>
</dbReference>
<accession>A0AAN6F0I5</accession>
<comment type="subcellular location">
    <subcellularLocation>
        <location evidence="1">Peroxisome</location>
    </subcellularLocation>
</comment>
<evidence type="ECO:0000256" key="5">
    <source>
        <dbReference type="ARBA" id="ARBA00023235"/>
    </source>
</evidence>
<gene>
    <name evidence="6" type="primary">ECI1_1</name>
    <name evidence="6" type="ORF">HRR80_000005</name>
</gene>
<evidence type="ECO:0000256" key="2">
    <source>
        <dbReference type="ARBA" id="ARBA00005005"/>
    </source>
</evidence>
<evidence type="ECO:0000313" key="7">
    <source>
        <dbReference type="Proteomes" id="UP001161757"/>
    </source>
</evidence>
<dbReference type="EC" id="5.3.3.8" evidence="6"/>
<protein>
    <submittedName>
        <fullName evidence="6">Dodecenoyl-CoA isomerase</fullName>
        <ecNumber evidence="6">5.3.3.8</ecNumber>
    </submittedName>
</protein>
<dbReference type="CDD" id="cd06558">
    <property type="entry name" value="crotonase-like"/>
    <property type="match status" value="1"/>
</dbReference>
<dbReference type="Gene3D" id="3.90.226.10">
    <property type="entry name" value="2-enoyl-CoA Hydratase, Chain A, domain 1"/>
    <property type="match status" value="1"/>
</dbReference>
<name>A0AAN6F0I5_EXODE</name>
<evidence type="ECO:0000256" key="1">
    <source>
        <dbReference type="ARBA" id="ARBA00004275"/>
    </source>
</evidence>
<dbReference type="PANTHER" id="PTHR43684">
    <property type="match status" value="1"/>
</dbReference>
<dbReference type="AlphaFoldDB" id="A0AAN6F0I5"/>
<dbReference type="GO" id="GO:0004165">
    <property type="term" value="F:delta(3)-delta(2)-enoyl-CoA isomerase activity"/>
    <property type="evidence" value="ECO:0007669"/>
    <property type="project" value="UniProtKB-EC"/>
</dbReference>
<comment type="pathway">
    <text evidence="2">Lipid metabolism; fatty acid beta-oxidation.</text>
</comment>
<dbReference type="GO" id="GO:0005782">
    <property type="term" value="C:peroxisomal matrix"/>
    <property type="evidence" value="ECO:0007669"/>
    <property type="project" value="TreeGrafter"/>
</dbReference>